<name>A0A5C6CA53_9BACT</name>
<proteinExistence type="predicted"/>
<protein>
    <submittedName>
        <fullName evidence="1">Uncharacterized protein</fullName>
    </submittedName>
</protein>
<sequence length="196" mass="21563">MATATLNARQHRASVAYNQQRNRMKAKLAAAISAAKSPCFPCKSGAIATTVTNSQPEGPKAYQNGQDFRLTAPLQTSLRGVSGRQTHQEFHLQNIKRPPVRGGVDLSRLASPFFVSPYAEQGHSAADCSRPTDQVWQWGGRFRRLGEVKSIRLSFAAKLRKATMIESTRRDAPGNEFRGSHRFGTRLALSALGKVR</sequence>
<dbReference type="AlphaFoldDB" id="A0A5C6CA53"/>
<accession>A0A5C6CA53</accession>
<dbReference type="Proteomes" id="UP000316304">
    <property type="component" value="Unassembled WGS sequence"/>
</dbReference>
<organism evidence="1 2">
    <name type="scientific">Novipirellula galeiformis</name>
    <dbReference type="NCBI Taxonomy" id="2528004"/>
    <lineage>
        <taxon>Bacteria</taxon>
        <taxon>Pseudomonadati</taxon>
        <taxon>Planctomycetota</taxon>
        <taxon>Planctomycetia</taxon>
        <taxon>Pirellulales</taxon>
        <taxon>Pirellulaceae</taxon>
        <taxon>Novipirellula</taxon>
    </lineage>
</organism>
<dbReference type="EMBL" id="SJPT01000009">
    <property type="protein sequence ID" value="TWU20256.1"/>
    <property type="molecule type" value="Genomic_DNA"/>
</dbReference>
<evidence type="ECO:0000313" key="2">
    <source>
        <dbReference type="Proteomes" id="UP000316304"/>
    </source>
</evidence>
<evidence type="ECO:0000313" key="1">
    <source>
        <dbReference type="EMBL" id="TWU20256.1"/>
    </source>
</evidence>
<keyword evidence="2" id="KW-1185">Reference proteome</keyword>
<comment type="caution">
    <text evidence="1">The sequence shown here is derived from an EMBL/GenBank/DDBJ whole genome shotgun (WGS) entry which is preliminary data.</text>
</comment>
<reference evidence="1 2" key="1">
    <citation type="submission" date="2019-02" db="EMBL/GenBank/DDBJ databases">
        <title>Deep-cultivation of Planctomycetes and their phenomic and genomic characterization uncovers novel biology.</title>
        <authorList>
            <person name="Wiegand S."/>
            <person name="Jogler M."/>
            <person name="Boedeker C."/>
            <person name="Pinto D."/>
            <person name="Vollmers J."/>
            <person name="Rivas-Marin E."/>
            <person name="Kohn T."/>
            <person name="Peeters S.H."/>
            <person name="Heuer A."/>
            <person name="Rast P."/>
            <person name="Oberbeckmann S."/>
            <person name="Bunk B."/>
            <person name="Jeske O."/>
            <person name="Meyerdierks A."/>
            <person name="Storesund J.E."/>
            <person name="Kallscheuer N."/>
            <person name="Luecker S."/>
            <person name="Lage O.M."/>
            <person name="Pohl T."/>
            <person name="Merkel B.J."/>
            <person name="Hornburger P."/>
            <person name="Mueller R.-W."/>
            <person name="Bruemmer F."/>
            <person name="Labrenz M."/>
            <person name="Spormann A.M."/>
            <person name="Op Den Camp H."/>
            <person name="Overmann J."/>
            <person name="Amann R."/>
            <person name="Jetten M.S.M."/>
            <person name="Mascher T."/>
            <person name="Medema M.H."/>
            <person name="Devos D.P."/>
            <person name="Kaster A.-K."/>
            <person name="Ovreas L."/>
            <person name="Rohde M."/>
            <person name="Galperin M.Y."/>
            <person name="Jogler C."/>
        </authorList>
    </citation>
    <scope>NUCLEOTIDE SEQUENCE [LARGE SCALE GENOMIC DNA]</scope>
    <source>
        <strain evidence="1 2">Pla52o</strain>
    </source>
</reference>
<gene>
    <name evidence="1" type="ORF">Pla52o_47720</name>
</gene>